<proteinExistence type="predicted"/>
<dbReference type="InterPro" id="IPR017508">
    <property type="entry name" value="HipA_N1"/>
</dbReference>
<dbReference type="STRING" id="1255043.TVNIR_3307"/>
<organism evidence="2 3">
    <name type="scientific">Thioalkalivibrio nitratireducens (strain DSM 14787 / UNIQEM 213 / ALEN2)</name>
    <dbReference type="NCBI Taxonomy" id="1255043"/>
    <lineage>
        <taxon>Bacteria</taxon>
        <taxon>Pseudomonadati</taxon>
        <taxon>Pseudomonadota</taxon>
        <taxon>Gammaproteobacteria</taxon>
        <taxon>Chromatiales</taxon>
        <taxon>Ectothiorhodospiraceae</taxon>
        <taxon>Thioalkalivibrio</taxon>
    </lineage>
</organism>
<dbReference type="AlphaFoldDB" id="L0E0X8"/>
<dbReference type="RefSeq" id="WP_015260042.1">
    <property type="nucleotide sequence ID" value="NC_019902.2"/>
</dbReference>
<accession>L0E0X8</accession>
<sequence>MPDVAVLTVHLHGEPIGTLTHLGGERSLFSFNDAYIESEDRPTLSLNFKDRYGDLITEFPPIKRKLTPFFHTEQLLPMQHG</sequence>
<name>L0E0X8_THIND</name>
<evidence type="ECO:0000259" key="1">
    <source>
        <dbReference type="Pfam" id="PF13657"/>
    </source>
</evidence>
<protein>
    <recommendedName>
        <fullName evidence="1">HipA N-terminal subdomain 1 domain-containing protein</fullName>
    </recommendedName>
</protein>
<dbReference type="EMBL" id="CP003989">
    <property type="protein sequence ID" value="AGA34943.1"/>
    <property type="molecule type" value="Genomic_DNA"/>
</dbReference>
<reference evidence="2" key="1">
    <citation type="submission" date="2015-12" db="EMBL/GenBank/DDBJ databases">
        <authorList>
            <person name="Tikhonova T.V."/>
            <person name="Pavlov A.R."/>
            <person name="Beletsky A.V."/>
            <person name="Mardanov A.V."/>
            <person name="Sorokin D.Y."/>
            <person name="Ravin N.V."/>
            <person name="Popov V.O."/>
        </authorList>
    </citation>
    <scope>NUCLEOTIDE SEQUENCE</scope>
    <source>
        <strain evidence="2">DSM 14787</strain>
    </source>
</reference>
<gene>
    <name evidence="2" type="ordered locus">TVNIR_3307</name>
</gene>
<dbReference type="HOGENOM" id="CLU_195395_0_0_6"/>
<dbReference type="Pfam" id="PF13657">
    <property type="entry name" value="Couple_hipA"/>
    <property type="match status" value="1"/>
</dbReference>
<dbReference type="PATRIC" id="fig|1255043.3.peg.3336"/>
<dbReference type="Proteomes" id="UP000010809">
    <property type="component" value="Chromosome"/>
</dbReference>
<dbReference type="KEGG" id="tni:TVNIR_3307"/>
<keyword evidence="3" id="KW-1185">Reference proteome</keyword>
<dbReference type="eggNOG" id="COG3550">
    <property type="taxonomic scope" value="Bacteria"/>
</dbReference>
<evidence type="ECO:0000313" key="3">
    <source>
        <dbReference type="Proteomes" id="UP000010809"/>
    </source>
</evidence>
<feature type="domain" description="HipA N-terminal subdomain 1" evidence="1">
    <location>
        <begin position="7"/>
        <end position="71"/>
    </location>
</feature>
<evidence type="ECO:0000313" key="2">
    <source>
        <dbReference type="EMBL" id="AGA34943.1"/>
    </source>
</evidence>
<dbReference type="OrthoDB" id="9805913at2"/>